<dbReference type="EMBL" id="CP002858">
    <property type="protein sequence ID" value="AEI14116.1"/>
    <property type="molecule type" value="Genomic_DNA"/>
</dbReference>
<dbReference type="KEGG" id="fsi:Flexsi_0428"/>
<reference evidence="1 2" key="1">
    <citation type="journal article" date="2011" name="Stand. Genomic Sci.">
        <title>Genome sequence of the moderately thermophilic halophile Flexistipes sinusarabici strain (MAS10).</title>
        <authorList>
            <person name="Lapidus A."/>
            <person name="Chertkov O."/>
            <person name="Nolan M."/>
            <person name="Lucas S."/>
            <person name="Hammon N."/>
            <person name="Deshpande S."/>
            <person name="Cheng J.F."/>
            <person name="Tapia R."/>
            <person name="Han C."/>
            <person name="Goodwin L."/>
            <person name="Pitluck S."/>
            <person name="Liolios K."/>
            <person name="Pagani I."/>
            <person name="Ivanova N."/>
            <person name="Huntemann M."/>
            <person name="Mavromatis K."/>
            <person name="Mikhailova N."/>
            <person name="Pati A."/>
            <person name="Chen A."/>
            <person name="Palaniappan K."/>
            <person name="Land M."/>
            <person name="Hauser L."/>
            <person name="Brambilla E.M."/>
            <person name="Rohde M."/>
            <person name="Abt B."/>
            <person name="Spring S."/>
            <person name="Goker M."/>
            <person name="Bristow J."/>
            <person name="Eisen J.A."/>
            <person name="Markowitz V."/>
            <person name="Hugenholtz P."/>
            <person name="Kyrpides N.C."/>
            <person name="Klenk H.P."/>
            <person name="Woyke T."/>
        </authorList>
    </citation>
    <scope>NUCLEOTIDE SEQUENCE [LARGE SCALE GENOMIC DNA]</scope>
    <source>
        <strain evidence="2">DSM 4947 / MAS 10</strain>
    </source>
</reference>
<evidence type="ECO:0000313" key="2">
    <source>
        <dbReference type="Proteomes" id="UP000006621"/>
    </source>
</evidence>
<dbReference type="RefSeq" id="WP_013885627.1">
    <property type="nucleotide sequence ID" value="NC_015672.1"/>
</dbReference>
<dbReference type="Proteomes" id="UP000006621">
    <property type="component" value="Chromosome"/>
</dbReference>
<dbReference type="OrthoDB" id="9861285at2"/>
<reference evidence="2" key="2">
    <citation type="submission" date="2011-06" db="EMBL/GenBank/DDBJ databases">
        <title>The complete genome of Flexistipes sinusarabici DSM 4947.</title>
        <authorList>
            <person name="Lucas S."/>
            <person name="Han J."/>
            <person name="Lapidus A."/>
            <person name="Bruce D."/>
            <person name="Goodwin L."/>
            <person name="Pitluck S."/>
            <person name="Peters L."/>
            <person name="Kyrpides N."/>
            <person name="Mavromatis K."/>
            <person name="Ivanova N."/>
            <person name="Mikhailova N."/>
            <person name="Chertkov O."/>
            <person name="Detter J.C."/>
            <person name="Tapia R."/>
            <person name="Han C."/>
            <person name="Land M."/>
            <person name="Hauser L."/>
            <person name="Markowitz V."/>
            <person name="Cheng J.-F."/>
            <person name="Hugenholtz P."/>
            <person name="Woyke T."/>
            <person name="Wu D."/>
            <person name="Spring S."/>
            <person name="Schroeder M."/>
            <person name="Brambilla E."/>
            <person name="Klenk H.-P."/>
            <person name="Eisen J.A."/>
        </authorList>
    </citation>
    <scope>NUCLEOTIDE SEQUENCE [LARGE SCALE GENOMIC DNA]</scope>
    <source>
        <strain evidence="2">DSM 4947 / MAS 10</strain>
    </source>
</reference>
<sequence length="136" mass="16247">MQKNSLFEEFKRRYNLKGANSTVKQDYRIIENFCQIITEKYPVLQSINLLSITHKNTFYKYLYRKVQKGEVSKNYAKDCLYAVNKLYKKIGKPELCYDVQKIINSMDGKRKITVTEEEFENIKQWRKKYGKILPPG</sequence>
<proteinExistence type="predicted"/>
<dbReference type="HOGENOM" id="CLU_1872386_0_0_0"/>
<dbReference type="eggNOG" id="ENOG5032CBM">
    <property type="taxonomic scope" value="Bacteria"/>
</dbReference>
<accession>F8E8Z2</accession>
<name>F8E8Z2_FLESM</name>
<gene>
    <name evidence="1" type="ordered locus">Flexsi_0428</name>
</gene>
<dbReference type="AlphaFoldDB" id="F8E8Z2"/>
<evidence type="ECO:0000313" key="1">
    <source>
        <dbReference type="EMBL" id="AEI14116.1"/>
    </source>
</evidence>
<keyword evidence="2" id="KW-1185">Reference proteome</keyword>
<dbReference type="STRING" id="717231.Flexsi_0428"/>
<protein>
    <submittedName>
        <fullName evidence="1">Uncharacterized protein</fullName>
    </submittedName>
</protein>
<organism evidence="1 2">
    <name type="scientific">Flexistipes sinusarabici (strain ATCC 49648 / DSM 4947 / MAS 10)</name>
    <dbReference type="NCBI Taxonomy" id="717231"/>
    <lineage>
        <taxon>Bacteria</taxon>
        <taxon>Pseudomonadati</taxon>
        <taxon>Deferribacterota</taxon>
        <taxon>Deferribacteres</taxon>
        <taxon>Deferribacterales</taxon>
        <taxon>Flexistipitaceae</taxon>
        <taxon>Flexistipes</taxon>
    </lineage>
</organism>